<evidence type="ECO:0008006" key="4">
    <source>
        <dbReference type="Google" id="ProtNLM"/>
    </source>
</evidence>
<proteinExistence type="predicted"/>
<evidence type="ECO:0000256" key="1">
    <source>
        <dbReference type="SAM" id="Phobius"/>
    </source>
</evidence>
<reference evidence="2" key="1">
    <citation type="journal article" date="2019" name="bioRxiv">
        <title>The Genome of the Zebra Mussel, Dreissena polymorpha: A Resource for Invasive Species Research.</title>
        <authorList>
            <person name="McCartney M.A."/>
            <person name="Auch B."/>
            <person name="Kono T."/>
            <person name="Mallez S."/>
            <person name="Zhang Y."/>
            <person name="Obille A."/>
            <person name="Becker A."/>
            <person name="Abrahante J.E."/>
            <person name="Garbe J."/>
            <person name="Badalamenti J.P."/>
            <person name="Herman A."/>
            <person name="Mangelson H."/>
            <person name="Liachko I."/>
            <person name="Sullivan S."/>
            <person name="Sone E.D."/>
            <person name="Koren S."/>
            <person name="Silverstein K.A.T."/>
            <person name="Beckman K.B."/>
            <person name="Gohl D.M."/>
        </authorList>
    </citation>
    <scope>NUCLEOTIDE SEQUENCE</scope>
    <source>
        <strain evidence="2">Duluth1</strain>
        <tissue evidence="2">Whole animal</tissue>
    </source>
</reference>
<feature type="transmembrane region" description="Helical" evidence="1">
    <location>
        <begin position="70"/>
        <end position="88"/>
    </location>
</feature>
<keyword evidence="1" id="KW-0812">Transmembrane</keyword>
<keyword evidence="1" id="KW-0472">Membrane</keyword>
<dbReference type="InterPro" id="IPR009030">
    <property type="entry name" value="Growth_fac_rcpt_cys_sf"/>
</dbReference>
<protein>
    <recommendedName>
        <fullName evidence="4">EGF-like domain-containing protein</fullName>
    </recommendedName>
</protein>
<accession>A0A9D4HCP6</accession>
<dbReference type="EMBL" id="JAIWYP010000014">
    <property type="protein sequence ID" value="KAH3713278.1"/>
    <property type="molecule type" value="Genomic_DNA"/>
</dbReference>
<dbReference type="SUPFAM" id="SSF57184">
    <property type="entry name" value="Growth factor receptor domain"/>
    <property type="match status" value="1"/>
</dbReference>
<comment type="caution">
    <text evidence="2">The sequence shown here is derived from an EMBL/GenBank/DDBJ whole genome shotgun (WGS) entry which is preliminary data.</text>
</comment>
<sequence length="151" mass="16348">MGKCSGCVPGFYGDFCNIQCSSNCIGGCNQRTGVCLVCVTGFEGRFCEVLPDKIVSTQIVSLSGVGIAEWAIASVLALVVVLGLVVFCRRRVKTAQEVNKKPEWTDDRYYNVKSMKDAVSVSIRPDSTPNYSCLDDTDISHTYSALDKNAA</sequence>
<name>A0A9D4HCP6_DREPO</name>
<dbReference type="Proteomes" id="UP000828390">
    <property type="component" value="Unassembled WGS sequence"/>
</dbReference>
<dbReference type="AlphaFoldDB" id="A0A9D4HCP6"/>
<keyword evidence="3" id="KW-1185">Reference proteome</keyword>
<evidence type="ECO:0000313" key="2">
    <source>
        <dbReference type="EMBL" id="KAH3713278.1"/>
    </source>
</evidence>
<gene>
    <name evidence="2" type="ORF">DPMN_073065</name>
</gene>
<reference evidence="2" key="2">
    <citation type="submission" date="2020-11" db="EMBL/GenBank/DDBJ databases">
        <authorList>
            <person name="McCartney M.A."/>
            <person name="Auch B."/>
            <person name="Kono T."/>
            <person name="Mallez S."/>
            <person name="Becker A."/>
            <person name="Gohl D.M."/>
            <person name="Silverstein K.A.T."/>
            <person name="Koren S."/>
            <person name="Bechman K.B."/>
            <person name="Herman A."/>
            <person name="Abrahante J.E."/>
            <person name="Garbe J."/>
        </authorList>
    </citation>
    <scope>NUCLEOTIDE SEQUENCE</scope>
    <source>
        <strain evidence="2">Duluth1</strain>
        <tissue evidence="2">Whole animal</tissue>
    </source>
</reference>
<organism evidence="2 3">
    <name type="scientific">Dreissena polymorpha</name>
    <name type="common">Zebra mussel</name>
    <name type="synonym">Mytilus polymorpha</name>
    <dbReference type="NCBI Taxonomy" id="45954"/>
    <lineage>
        <taxon>Eukaryota</taxon>
        <taxon>Metazoa</taxon>
        <taxon>Spiralia</taxon>
        <taxon>Lophotrochozoa</taxon>
        <taxon>Mollusca</taxon>
        <taxon>Bivalvia</taxon>
        <taxon>Autobranchia</taxon>
        <taxon>Heteroconchia</taxon>
        <taxon>Euheterodonta</taxon>
        <taxon>Imparidentia</taxon>
        <taxon>Neoheterodontei</taxon>
        <taxon>Myida</taxon>
        <taxon>Dreissenoidea</taxon>
        <taxon>Dreissenidae</taxon>
        <taxon>Dreissena</taxon>
    </lineage>
</organism>
<keyword evidence="1" id="KW-1133">Transmembrane helix</keyword>
<evidence type="ECO:0000313" key="3">
    <source>
        <dbReference type="Proteomes" id="UP000828390"/>
    </source>
</evidence>